<evidence type="ECO:0000259" key="9">
    <source>
        <dbReference type="PROSITE" id="PS50893"/>
    </source>
</evidence>
<dbReference type="Proteomes" id="UP000076770">
    <property type="component" value="Chromosome i"/>
</dbReference>
<keyword evidence="6 10" id="KW-0067">ATP-binding</keyword>
<keyword evidence="8" id="KW-0472">Membrane</keyword>
<dbReference type="CDD" id="cd03257">
    <property type="entry name" value="ABC_NikE_OppD_transporters"/>
    <property type="match status" value="1"/>
</dbReference>
<dbReference type="NCBIfam" id="TIGR01727">
    <property type="entry name" value="oligo_HPY"/>
    <property type="match status" value="1"/>
</dbReference>
<dbReference type="AlphaFoldDB" id="A0A157T4F7"/>
<dbReference type="Pfam" id="PF00005">
    <property type="entry name" value="ABC_tran"/>
    <property type="match status" value="1"/>
</dbReference>
<reference evidence="11" key="1">
    <citation type="submission" date="2016-04" db="EMBL/GenBank/DDBJ databases">
        <authorList>
            <person name="Shah S.A."/>
            <person name="Garrett R.A."/>
        </authorList>
    </citation>
    <scope>NUCLEOTIDE SEQUENCE [LARGE SCALE GENOMIC DNA]</scope>
    <source>
        <strain evidence="11">ATCC 35091 / DSM 1616 / JCM 8930 / NBRC 15331 / P1</strain>
    </source>
</reference>
<dbReference type="InterPro" id="IPR050388">
    <property type="entry name" value="ABC_Ni/Peptide_Import"/>
</dbReference>
<dbReference type="GO" id="GO:0016887">
    <property type="term" value="F:ATP hydrolysis activity"/>
    <property type="evidence" value="ECO:0007669"/>
    <property type="project" value="InterPro"/>
</dbReference>
<dbReference type="Pfam" id="PF08352">
    <property type="entry name" value="oligo_HPY"/>
    <property type="match status" value="1"/>
</dbReference>
<evidence type="ECO:0000256" key="3">
    <source>
        <dbReference type="ARBA" id="ARBA00022475"/>
    </source>
</evidence>
<keyword evidence="5" id="KW-0547">Nucleotide-binding</keyword>
<sequence length="324" mass="36331">MNNMVVLQIRNLNVYYNTLISWVKVLSDVNLDVEKGEIVGVVGESGSGKSTLGHAISRILPPNARIQGDIIVDGVNLAKLKDSELQKYRGTWVFMIFQNPLNSLNPVKKVGSQLLEAVKIRYQREGKKAEEESLMRDVIEVLKDLRLPDPYSIIDRYPHQLSGGQVQRIVISMALLLKPKLLIADEPTSALDVTIQAQVVNLFKQLNKEINTSILFITHDISLAYVVSDRIVVMYAGRIMEDGKVEEVLKSPMHPYTQGLVASIPSGDKNQKLTAIPGNPPSFFALPTGCKFSNRCSKVFDICRKKEPSIIEKNGRKIRCWLYE</sequence>
<organism evidence="10 11">
    <name type="scientific">Saccharolobus solfataricus</name>
    <name type="common">Sulfolobus solfataricus</name>
    <dbReference type="NCBI Taxonomy" id="2287"/>
    <lineage>
        <taxon>Archaea</taxon>
        <taxon>Thermoproteota</taxon>
        <taxon>Thermoprotei</taxon>
        <taxon>Sulfolobales</taxon>
        <taxon>Sulfolobaceae</taxon>
        <taxon>Saccharolobus</taxon>
    </lineage>
</organism>
<dbReference type="Gene3D" id="3.40.50.300">
    <property type="entry name" value="P-loop containing nucleotide triphosphate hydrolases"/>
    <property type="match status" value="1"/>
</dbReference>
<dbReference type="GO" id="GO:0005524">
    <property type="term" value="F:ATP binding"/>
    <property type="evidence" value="ECO:0007669"/>
    <property type="project" value="UniProtKB-KW"/>
</dbReference>
<dbReference type="GO" id="GO:0015833">
    <property type="term" value="P:peptide transport"/>
    <property type="evidence" value="ECO:0007669"/>
    <property type="project" value="InterPro"/>
</dbReference>
<keyword evidence="7" id="KW-1278">Translocase</keyword>
<dbReference type="InterPro" id="IPR027417">
    <property type="entry name" value="P-loop_NTPase"/>
</dbReference>
<protein>
    <submittedName>
        <fullName evidence="10">Peptide ABC transporter ATP-binding protein</fullName>
    </submittedName>
</protein>
<proteinExistence type="predicted"/>
<dbReference type="SMART" id="SM00382">
    <property type="entry name" value="AAA"/>
    <property type="match status" value="1"/>
</dbReference>
<dbReference type="SUPFAM" id="SSF52540">
    <property type="entry name" value="P-loop containing nucleoside triphosphate hydrolases"/>
    <property type="match status" value="1"/>
</dbReference>
<evidence type="ECO:0000256" key="2">
    <source>
        <dbReference type="ARBA" id="ARBA00022448"/>
    </source>
</evidence>
<feature type="domain" description="ABC transporter" evidence="9">
    <location>
        <begin position="9"/>
        <end position="261"/>
    </location>
</feature>
<accession>A0A157T4F7</accession>
<evidence type="ECO:0000256" key="4">
    <source>
        <dbReference type="ARBA" id="ARBA00022519"/>
    </source>
</evidence>
<keyword evidence="4" id="KW-0997">Cell inner membrane</keyword>
<dbReference type="PANTHER" id="PTHR43297:SF14">
    <property type="entry name" value="ATPASE AAA-TYPE CORE DOMAIN-CONTAINING PROTEIN"/>
    <property type="match status" value="1"/>
</dbReference>
<name>A0A157T4F7_SACSO</name>
<dbReference type="GO" id="GO:0005886">
    <property type="term" value="C:plasma membrane"/>
    <property type="evidence" value="ECO:0007669"/>
    <property type="project" value="UniProtKB-SubCell"/>
</dbReference>
<dbReference type="PATRIC" id="fig|2287.9.peg.2877"/>
<dbReference type="FunFam" id="3.40.50.300:FF:000016">
    <property type="entry name" value="Oligopeptide ABC transporter ATP-binding component"/>
    <property type="match status" value="1"/>
</dbReference>
<evidence type="ECO:0000313" key="10">
    <source>
        <dbReference type="EMBL" id="SAI86297.1"/>
    </source>
</evidence>
<dbReference type="PANTHER" id="PTHR43297">
    <property type="entry name" value="OLIGOPEPTIDE TRANSPORT ATP-BINDING PROTEIN APPD"/>
    <property type="match status" value="1"/>
</dbReference>
<evidence type="ECO:0000256" key="8">
    <source>
        <dbReference type="ARBA" id="ARBA00023136"/>
    </source>
</evidence>
<evidence type="ECO:0000256" key="5">
    <source>
        <dbReference type="ARBA" id="ARBA00022741"/>
    </source>
</evidence>
<dbReference type="PROSITE" id="PS50893">
    <property type="entry name" value="ABC_TRANSPORTER_2"/>
    <property type="match status" value="1"/>
</dbReference>
<evidence type="ECO:0000256" key="1">
    <source>
        <dbReference type="ARBA" id="ARBA00004202"/>
    </source>
</evidence>
<gene>
    <name evidence="10" type="ORF">SSOP1_2743</name>
</gene>
<evidence type="ECO:0000256" key="7">
    <source>
        <dbReference type="ARBA" id="ARBA00022967"/>
    </source>
</evidence>
<evidence type="ECO:0000313" key="11">
    <source>
        <dbReference type="Proteomes" id="UP000076770"/>
    </source>
</evidence>
<keyword evidence="3" id="KW-1003">Cell membrane</keyword>
<dbReference type="InterPro" id="IPR013563">
    <property type="entry name" value="Oligopep_ABC_C"/>
</dbReference>
<dbReference type="InterPro" id="IPR003439">
    <property type="entry name" value="ABC_transporter-like_ATP-bd"/>
</dbReference>
<keyword evidence="2" id="KW-0813">Transport</keyword>
<evidence type="ECO:0000256" key="6">
    <source>
        <dbReference type="ARBA" id="ARBA00022840"/>
    </source>
</evidence>
<comment type="subcellular location">
    <subcellularLocation>
        <location evidence="1">Cell membrane</location>
        <topology evidence="1">Peripheral membrane protein</topology>
    </subcellularLocation>
</comment>
<dbReference type="InterPro" id="IPR003593">
    <property type="entry name" value="AAA+_ATPase"/>
</dbReference>
<dbReference type="EMBL" id="LT549890">
    <property type="protein sequence ID" value="SAI86297.1"/>
    <property type="molecule type" value="Genomic_DNA"/>
</dbReference>